<evidence type="ECO:0000256" key="8">
    <source>
        <dbReference type="ARBA" id="ARBA00022562"/>
    </source>
</evidence>
<comment type="similarity">
    <text evidence="5">Belongs to the alphaherpesvirinae VP22 tegument protein family.</text>
</comment>
<evidence type="ECO:0000313" key="19">
    <source>
        <dbReference type="Proteomes" id="UP000240599"/>
    </source>
</evidence>
<dbReference type="Pfam" id="PF04823">
    <property type="entry name" value="Herpes_UL49_2"/>
    <property type="match status" value="1"/>
</dbReference>
<reference evidence="18 19" key="1">
    <citation type="journal article" date="2015" name="J. Virol.">
        <title>The Genome of a Tortoise Herpesvirus (Testudinid Herpesvirus 3) Has a Novel Structure and Contains a Large Region That Is Not Required for Replication In Vitro or Virulence In Vivo.</title>
        <authorList>
            <person name="Gandar F."/>
            <person name="Wilkie G.S."/>
            <person name="Gatherer D."/>
            <person name="Kerr K."/>
            <person name="Marlier D."/>
            <person name="Diez M."/>
            <person name="Marschang R.E."/>
            <person name="Mast J."/>
            <person name="Dewals B.G."/>
            <person name="Davison A.J."/>
            <person name="Vanderplasschen A.F."/>
        </authorList>
    </citation>
    <scope>NUCLEOTIDE SEQUENCE [LARGE SCALE GENOMIC DNA]</scope>
    <source>
        <strain evidence="14 18">1976</strain>
        <strain evidence="15 19">4295/7R</strain>
    </source>
</reference>
<evidence type="ECO:0000256" key="1">
    <source>
        <dbReference type="ARBA" id="ARBA00004136"/>
    </source>
</evidence>
<feature type="region of interest" description="Disordered" evidence="13">
    <location>
        <begin position="1"/>
        <end position="82"/>
    </location>
</feature>
<evidence type="ECO:0000256" key="11">
    <source>
        <dbReference type="ARBA" id="ARBA00022844"/>
    </source>
</evidence>
<dbReference type="EMBL" id="KM924293">
    <property type="protein sequence ID" value="AIU39362.1"/>
    <property type="molecule type" value="Genomic_DNA"/>
</dbReference>
<evidence type="ECO:0000256" key="3">
    <source>
        <dbReference type="ARBA" id="ARBA00004192"/>
    </source>
</evidence>
<evidence type="ECO:0000256" key="12">
    <source>
        <dbReference type="ARBA" id="ARBA00023200"/>
    </source>
</evidence>
<proteinExistence type="inferred from homology"/>
<evidence type="ECO:0000256" key="10">
    <source>
        <dbReference type="ARBA" id="ARBA00022812"/>
    </source>
</evidence>
<organism evidence="16 17">
    <name type="scientific">Testudinid alphaherpesvirus 3</name>
    <dbReference type="NCBI Taxonomy" id="2560801"/>
    <lineage>
        <taxon>Viruses</taxon>
        <taxon>Duplodnaviria</taxon>
        <taxon>Heunggongvirae</taxon>
        <taxon>Peploviricota</taxon>
        <taxon>Herviviricetes</taxon>
        <taxon>Herpesvirales</taxon>
        <taxon>Orthoherpesviridae</taxon>
        <taxon>Alphaherpesvirinae</taxon>
        <taxon>Scutavirus</taxon>
        <taxon>Scutavirus testudinidalpha3</taxon>
    </lineage>
</organism>
<evidence type="ECO:0000256" key="6">
    <source>
        <dbReference type="ARBA" id="ARBA00014377"/>
    </source>
</evidence>
<dbReference type="GO" id="GO:0019033">
    <property type="term" value="C:viral tegument"/>
    <property type="evidence" value="ECO:0007669"/>
    <property type="project" value="UniProtKB-SubCell"/>
</dbReference>
<dbReference type="Proteomes" id="UP000100290">
    <property type="component" value="Segment"/>
</dbReference>
<keyword evidence="9" id="KW-0920">Virion tegument</keyword>
<dbReference type="KEGG" id="vg:26122597"/>
<evidence type="ECO:0000313" key="14">
    <source>
        <dbReference type="EMBL" id="AIU39252.1"/>
    </source>
</evidence>
<dbReference type="EMBL" id="KM924292">
    <property type="protein sequence ID" value="AIU39252.1"/>
    <property type="molecule type" value="Genomic_DNA"/>
</dbReference>
<evidence type="ECO:0000256" key="2">
    <source>
        <dbReference type="ARBA" id="ARBA00004147"/>
    </source>
</evidence>
<keyword evidence="10" id="KW-1040">Host Golgi apparatus</keyword>
<name>A0A0K1R1F0_9ALPH</name>
<protein>
    <recommendedName>
        <fullName evidence="6">Tegument protein VP22</fullName>
    </recommendedName>
</protein>
<dbReference type="Proteomes" id="UP000208106">
    <property type="component" value="Segment"/>
</dbReference>
<evidence type="ECO:0000256" key="5">
    <source>
        <dbReference type="ARBA" id="ARBA00005604"/>
    </source>
</evidence>
<evidence type="ECO:0000313" key="18">
    <source>
        <dbReference type="Proteomes" id="UP000208106"/>
    </source>
</evidence>
<evidence type="ECO:0000256" key="13">
    <source>
        <dbReference type="SAM" id="MobiDB-lite"/>
    </source>
</evidence>
<dbReference type="InterPro" id="IPR006908">
    <property type="entry name" value="Herpes_UL49"/>
</dbReference>
<evidence type="ECO:0000256" key="7">
    <source>
        <dbReference type="ARBA" id="ARBA00022553"/>
    </source>
</evidence>
<comment type="subcellular location">
    <subcellularLocation>
        <location evidence="1">Host Golgi apparatus</location>
    </subcellularLocation>
    <subcellularLocation>
        <location evidence="3">Host cytoplasm</location>
    </subcellularLocation>
    <subcellularLocation>
        <location evidence="2">Host nucleus</location>
    </subcellularLocation>
    <subcellularLocation>
        <location evidence="4">Virion tegument</location>
    </subcellularLocation>
</comment>
<dbReference type="GO" id="GO:0044177">
    <property type="term" value="C:host cell Golgi apparatus"/>
    <property type="evidence" value="ECO:0007669"/>
    <property type="project" value="UniProtKB-SubCell"/>
</dbReference>
<feature type="compositionally biased region" description="Basic and acidic residues" evidence="13">
    <location>
        <begin position="1"/>
        <end position="11"/>
    </location>
</feature>
<evidence type="ECO:0000313" key="16">
    <source>
        <dbReference type="EMBL" id="AKV40723.1"/>
    </source>
</evidence>
<keyword evidence="8" id="KW-1048">Host nucleus</keyword>
<evidence type="ECO:0000256" key="9">
    <source>
        <dbReference type="ARBA" id="ARBA00022580"/>
    </source>
</evidence>
<dbReference type="EMBL" id="KT008627">
    <property type="protein sequence ID" value="AKV40723.1"/>
    <property type="molecule type" value="Genomic_DNA"/>
</dbReference>
<sequence>MASRTPREPSKGRRTTCPIPSVRRAARSTPPERKSRPSSSDSDESPVHILRPEEYMTRYCPSGETPTSYVNPPTHRQGLPKPSTAEVQDFDQLAEHINSMALGGTHKFIPSKTPKTEHSQWRTNTVAANRSVYLNAVRSVAATRAGASALLLWEEHKPRNNKELAELLEATRFRVEIDEGVRLFKTAEKLLLQETKVHTEKLGGHCARNLRL</sequence>
<dbReference type="Proteomes" id="UP000240599">
    <property type="component" value="Segment"/>
</dbReference>
<keyword evidence="12" id="KW-1035">Host cytoplasm</keyword>
<keyword evidence="18" id="KW-1185">Reference proteome</keyword>
<keyword evidence="7" id="KW-0597">Phosphoprotein</keyword>
<evidence type="ECO:0000313" key="17">
    <source>
        <dbReference type="Proteomes" id="UP000100290"/>
    </source>
</evidence>
<reference evidence="16 17" key="2">
    <citation type="journal article" date="2015" name="PLoS ONE">
        <title>A Genomic Approach to Unravel Host-Pathogen Interaction in Chelonians: The Example of Testudinid Herpesvirus 3.</title>
        <authorList>
            <person name="Origgi F.C."/>
            <person name="Tecilla M."/>
            <person name="Pilo P."/>
            <person name="Aloisio F."/>
            <person name="Otten P."/>
            <person name="Aguilar-Bultet L."/>
            <person name="Sattler U."/>
            <person name="Roccabianca P."/>
            <person name="Romero C.H."/>
            <person name="Bloom D.C."/>
            <person name="Jacobson E.R."/>
        </authorList>
    </citation>
    <scope>NUCLEOTIDE SEQUENCE [LARGE SCALE GENOMIC DNA]</scope>
    <source>
        <strain evidence="16">US1976/98</strain>
    </source>
</reference>
<dbReference type="GO" id="GO:0042025">
    <property type="term" value="C:host cell nucleus"/>
    <property type="evidence" value="ECO:0007669"/>
    <property type="project" value="UniProtKB-SubCell"/>
</dbReference>
<evidence type="ECO:0000256" key="4">
    <source>
        <dbReference type="ARBA" id="ARBA00004535"/>
    </source>
</evidence>
<keyword evidence="11" id="KW-0946">Virion</keyword>
<evidence type="ECO:0000313" key="15">
    <source>
        <dbReference type="EMBL" id="AIU39362.1"/>
    </source>
</evidence>
<accession>A0A0K1R1F0</accession>
<gene>
    <name evidence="16" type="primary">ORF76</name>
    <name evidence="14" type="synonym">UL49</name>
</gene>